<keyword evidence="8 19" id="KW-0554">One-carbon metabolism</keyword>
<evidence type="ECO:0000256" key="1">
    <source>
        <dbReference type="ARBA" id="ARBA00002533"/>
    </source>
</evidence>
<keyword evidence="12 19" id="KW-1278">Translocase</keyword>
<dbReference type="Proteomes" id="UP001271789">
    <property type="component" value="Unassembled WGS sequence"/>
</dbReference>
<evidence type="ECO:0000256" key="15">
    <source>
        <dbReference type="ARBA" id="ARBA00023136"/>
    </source>
</evidence>
<keyword evidence="14 19" id="KW-0484">Methanogenesis</keyword>
<dbReference type="PIRSF" id="PIRSF006530">
    <property type="entry name" value="MtrC"/>
    <property type="match status" value="1"/>
</dbReference>
<evidence type="ECO:0000256" key="5">
    <source>
        <dbReference type="ARBA" id="ARBA00011616"/>
    </source>
</evidence>
<evidence type="ECO:0000256" key="6">
    <source>
        <dbReference type="ARBA" id="ARBA00015131"/>
    </source>
</evidence>
<reference evidence="20" key="1">
    <citation type="submission" date="2023-06" db="EMBL/GenBank/DDBJ databases">
        <title>Genome sequence of Methanosarcinaceae archaeon Ag5.</title>
        <authorList>
            <person name="Protasov E."/>
            <person name="Platt K."/>
            <person name="Poehlein A."/>
            <person name="Daniel R."/>
            <person name="Brune A."/>
        </authorList>
    </citation>
    <scope>NUCLEOTIDE SEQUENCE</scope>
    <source>
        <strain evidence="20">Ag5</strain>
    </source>
</reference>
<feature type="transmembrane region" description="Helical" evidence="19">
    <location>
        <begin position="29"/>
        <end position="52"/>
    </location>
</feature>
<dbReference type="GO" id="GO:0019386">
    <property type="term" value="P:methanogenesis, from carbon dioxide"/>
    <property type="evidence" value="ECO:0007669"/>
    <property type="project" value="UniProtKB-UniRule"/>
</dbReference>
<dbReference type="HAMAP" id="MF_01096">
    <property type="entry name" value="MtrC"/>
    <property type="match status" value="1"/>
</dbReference>
<evidence type="ECO:0000256" key="11">
    <source>
        <dbReference type="ARBA" id="ARBA00022692"/>
    </source>
</evidence>
<gene>
    <name evidence="19" type="primary">mtrC</name>
    <name evidence="20" type="ORF">MsAg5_06580</name>
</gene>
<feature type="transmembrane region" description="Helical" evidence="19">
    <location>
        <begin position="182"/>
        <end position="207"/>
    </location>
</feature>
<comment type="caution">
    <text evidence="20">The sequence shown here is derived from an EMBL/GenBank/DDBJ whole genome shotgun (WGS) entry which is preliminary data.</text>
</comment>
<feature type="transmembrane region" description="Helical" evidence="19">
    <location>
        <begin position="58"/>
        <end position="79"/>
    </location>
</feature>
<dbReference type="EC" id="7.2.1.4" evidence="18 19"/>
<sequence>MSLNATPNGAAMSENPPGKTKKFLPHKTVAAIGIIGAFAGIYLPVALSRLILNIWGAYVPAVTFSFLAGAGMILALLWAADNVRKIAKYGLGTGVPSVGMYGVGMGMIAALFGLSISWLWGPIAGFVLAVAIGWIGGWLVNHVIGLKIPSMEIRMAEVTAGSMLGFYASFVTIFGETATIDILTYLITGAIAIGFMGCALVIFHAYNANLGPDESLDRTRTLSALDGSLLMLVLGVVSFVSGDRIGPLVTIFMSIVFIIMLYRKYWTLVKRDAYAVREAGLLPAEEELL</sequence>
<comment type="similarity">
    <text evidence="4 19">Belongs to the MtrC family.</text>
</comment>
<keyword evidence="11 19" id="KW-0812">Transmembrane</keyword>
<dbReference type="GO" id="GO:0030269">
    <property type="term" value="F:tetrahydromethanopterin S-methyltransferase activity"/>
    <property type="evidence" value="ECO:0007669"/>
    <property type="project" value="UniProtKB-UniRule"/>
</dbReference>
<evidence type="ECO:0000256" key="8">
    <source>
        <dbReference type="ARBA" id="ARBA00022563"/>
    </source>
</evidence>
<evidence type="ECO:0000256" key="18">
    <source>
        <dbReference type="ARBA" id="ARBA00044970"/>
    </source>
</evidence>
<evidence type="ECO:0000256" key="7">
    <source>
        <dbReference type="ARBA" id="ARBA00022475"/>
    </source>
</evidence>
<evidence type="ECO:0000256" key="14">
    <source>
        <dbReference type="ARBA" id="ARBA00022994"/>
    </source>
</evidence>
<evidence type="ECO:0000256" key="19">
    <source>
        <dbReference type="HAMAP-Rule" id="MF_01096"/>
    </source>
</evidence>
<dbReference type="GO" id="GO:0006730">
    <property type="term" value="P:one-carbon metabolic process"/>
    <property type="evidence" value="ECO:0007669"/>
    <property type="project" value="UniProtKB-UniRule"/>
</dbReference>
<name>A0AAE4SCT8_9EURY</name>
<feature type="transmembrane region" description="Helical" evidence="19">
    <location>
        <begin position="245"/>
        <end position="262"/>
    </location>
</feature>
<comment type="function">
    <text evidence="1 19">Part of a complex that catalyzes the formation of methyl-coenzyme M and tetrahydromethanopterin from coenzyme M and methyl-tetrahydromethanopterin. This is an energy-conserving, sodium-ion translocating step.</text>
</comment>
<comment type="subunit">
    <text evidence="5 19">The complex is composed of 8 subunits; MtrA, MtrB, MtrC, MtrD, MtrE, MtrF, MtrG and MtrH.</text>
</comment>
<feature type="transmembrane region" description="Helical" evidence="19">
    <location>
        <begin position="100"/>
        <end position="120"/>
    </location>
</feature>
<dbReference type="Pfam" id="PF04211">
    <property type="entry name" value="MtrC"/>
    <property type="match status" value="1"/>
</dbReference>
<dbReference type="RefSeq" id="WP_338099212.1">
    <property type="nucleotide sequence ID" value="NZ_JAWDKD010000013.1"/>
</dbReference>
<keyword evidence="9 19" id="KW-0489">Methyltransferase</keyword>
<evidence type="ECO:0000313" key="21">
    <source>
        <dbReference type="Proteomes" id="UP001271789"/>
    </source>
</evidence>
<keyword evidence="15 19" id="KW-0472">Membrane</keyword>
<comment type="catalytic activity">
    <reaction evidence="17 19">
        <text>5-methyl-5,6,7,8-tetrahydromethanopterin + coenzyme M + 2 Na(+)(in) = 5,6,7,8-tetrahydromethanopterin + methyl-coenzyme M + 2 Na(+)(out)</text>
        <dbReference type="Rhea" id="RHEA:53492"/>
        <dbReference type="ChEBI" id="CHEBI:29101"/>
        <dbReference type="ChEBI" id="CHEBI:58103"/>
        <dbReference type="ChEBI" id="CHEBI:58116"/>
        <dbReference type="ChEBI" id="CHEBI:58286"/>
        <dbReference type="ChEBI" id="CHEBI:58319"/>
        <dbReference type="EC" id="7.2.1.4"/>
    </reaction>
</comment>
<evidence type="ECO:0000256" key="2">
    <source>
        <dbReference type="ARBA" id="ARBA00004651"/>
    </source>
</evidence>
<accession>A0AAE4SCT8</accession>
<keyword evidence="13 19" id="KW-1133">Transmembrane helix</keyword>
<dbReference type="AlphaFoldDB" id="A0AAE4SCT8"/>
<evidence type="ECO:0000256" key="13">
    <source>
        <dbReference type="ARBA" id="ARBA00022989"/>
    </source>
</evidence>
<evidence type="ECO:0000256" key="16">
    <source>
        <dbReference type="ARBA" id="ARBA00029817"/>
    </source>
</evidence>
<feature type="transmembrane region" description="Helical" evidence="19">
    <location>
        <begin position="158"/>
        <end position="176"/>
    </location>
</feature>
<dbReference type="GO" id="GO:0032259">
    <property type="term" value="P:methylation"/>
    <property type="evidence" value="ECO:0007669"/>
    <property type="project" value="UniProtKB-KW"/>
</dbReference>
<keyword evidence="10 19" id="KW-0808">Transferase</keyword>
<evidence type="ECO:0000256" key="10">
    <source>
        <dbReference type="ARBA" id="ARBA00022679"/>
    </source>
</evidence>
<comment type="pathway">
    <text evidence="3 19">One-carbon metabolism; methanogenesis from CO(2); methyl-coenzyme M from 5,10-methylene-5,6,7,8-tetrahydromethanopterin: step 2/2.</text>
</comment>
<dbReference type="NCBIfam" id="TIGR01148">
    <property type="entry name" value="mtrC"/>
    <property type="match status" value="1"/>
</dbReference>
<evidence type="ECO:0000256" key="9">
    <source>
        <dbReference type="ARBA" id="ARBA00022603"/>
    </source>
</evidence>
<evidence type="ECO:0000256" key="3">
    <source>
        <dbReference type="ARBA" id="ARBA00004839"/>
    </source>
</evidence>
<keyword evidence="7 19" id="KW-1003">Cell membrane</keyword>
<organism evidence="20 21">
    <name type="scientific">Methanolapillus africanus</name>
    <dbReference type="NCBI Taxonomy" id="3028297"/>
    <lineage>
        <taxon>Archaea</taxon>
        <taxon>Methanobacteriati</taxon>
        <taxon>Methanobacteriota</taxon>
        <taxon>Stenosarchaea group</taxon>
        <taxon>Methanomicrobia</taxon>
        <taxon>Methanosarcinales</taxon>
        <taxon>Methanosarcinaceae</taxon>
        <taxon>Methanolapillus</taxon>
    </lineage>
</organism>
<evidence type="ECO:0000256" key="17">
    <source>
        <dbReference type="ARBA" id="ARBA00044880"/>
    </source>
</evidence>
<protein>
    <recommendedName>
        <fullName evidence="6 19">Tetrahydromethanopterin S-methyltransferase subunit C</fullName>
        <ecNumber evidence="18 19">7.2.1.4</ecNumber>
    </recommendedName>
    <alternativeName>
        <fullName evidence="16 19">N5-methyltetrahydromethanopterin--coenzyme M methyltransferase subunit C</fullName>
    </alternativeName>
</protein>
<dbReference type="EMBL" id="JAWDKD010000013">
    <property type="protein sequence ID" value="MDV0446801.1"/>
    <property type="molecule type" value="Genomic_DNA"/>
</dbReference>
<proteinExistence type="inferred from homology"/>
<dbReference type="InterPro" id="IPR005865">
    <property type="entry name" value="THM_MeTrfase_su_C"/>
</dbReference>
<comment type="subcellular location">
    <subcellularLocation>
        <location evidence="2 19">Cell membrane</location>
        <topology evidence="2 19">Multi-pass membrane protein</topology>
    </subcellularLocation>
</comment>
<dbReference type="GO" id="GO:0005886">
    <property type="term" value="C:plasma membrane"/>
    <property type="evidence" value="ECO:0007669"/>
    <property type="project" value="UniProtKB-SubCell"/>
</dbReference>
<evidence type="ECO:0000256" key="12">
    <source>
        <dbReference type="ARBA" id="ARBA00022967"/>
    </source>
</evidence>
<keyword evidence="21" id="KW-1185">Reference proteome</keyword>
<evidence type="ECO:0000256" key="4">
    <source>
        <dbReference type="ARBA" id="ARBA00007607"/>
    </source>
</evidence>
<feature type="transmembrane region" description="Helical" evidence="19">
    <location>
        <begin position="219"/>
        <end position="239"/>
    </location>
</feature>
<feature type="transmembrane region" description="Helical" evidence="19">
    <location>
        <begin position="126"/>
        <end position="146"/>
    </location>
</feature>
<evidence type="ECO:0000313" key="20">
    <source>
        <dbReference type="EMBL" id="MDV0446801.1"/>
    </source>
</evidence>